<name>A0ACB8AWS1_9AGAM</name>
<gene>
    <name evidence="1" type="ORF">BV22DRAFT_1052435</name>
</gene>
<accession>A0ACB8AWS1</accession>
<keyword evidence="2" id="KW-1185">Reference proteome</keyword>
<protein>
    <submittedName>
        <fullName evidence="1">Uncharacterized protein</fullName>
    </submittedName>
</protein>
<dbReference type="Proteomes" id="UP000790709">
    <property type="component" value="Unassembled WGS sequence"/>
</dbReference>
<dbReference type="EMBL" id="MU267067">
    <property type="protein sequence ID" value="KAH7917431.1"/>
    <property type="molecule type" value="Genomic_DNA"/>
</dbReference>
<proteinExistence type="predicted"/>
<organism evidence="1 2">
    <name type="scientific">Leucogyrophana mollusca</name>
    <dbReference type="NCBI Taxonomy" id="85980"/>
    <lineage>
        <taxon>Eukaryota</taxon>
        <taxon>Fungi</taxon>
        <taxon>Dikarya</taxon>
        <taxon>Basidiomycota</taxon>
        <taxon>Agaricomycotina</taxon>
        <taxon>Agaricomycetes</taxon>
        <taxon>Agaricomycetidae</taxon>
        <taxon>Boletales</taxon>
        <taxon>Boletales incertae sedis</taxon>
        <taxon>Leucogyrophana</taxon>
    </lineage>
</organism>
<evidence type="ECO:0000313" key="2">
    <source>
        <dbReference type="Proteomes" id="UP000790709"/>
    </source>
</evidence>
<comment type="caution">
    <text evidence="1">The sequence shown here is derived from an EMBL/GenBank/DDBJ whole genome shotgun (WGS) entry which is preliminary data.</text>
</comment>
<evidence type="ECO:0000313" key="1">
    <source>
        <dbReference type="EMBL" id="KAH7917431.1"/>
    </source>
</evidence>
<sequence>MSALETYVTVPPGNRSFLALGGHEPFCVPVSFWVKDYYKSRKKRSLQMMMIGRSWIEAMGKERGKEREVRRARVRGKGSQKKKDIDDESDPHPRKASEFESDWKWACQAPLPKEIKEYNEIWEGRDCSNRAQFGQYTVNTNNWINNQMTEEQCDFSLAIGVEQKTMMRLDLGKAVKILSNSAKTLWGFPSLSKYLRFVGRRIFPGMSLKAVYEINADRTQMRNATPLAWKWDWRSSRSDLKGTITSIESCLYASCCQNYKNIMITR</sequence>
<reference evidence="1" key="1">
    <citation type="journal article" date="2021" name="New Phytol.">
        <title>Evolutionary innovations through gain and loss of genes in the ectomycorrhizal Boletales.</title>
        <authorList>
            <person name="Wu G."/>
            <person name="Miyauchi S."/>
            <person name="Morin E."/>
            <person name="Kuo A."/>
            <person name="Drula E."/>
            <person name="Varga T."/>
            <person name="Kohler A."/>
            <person name="Feng B."/>
            <person name="Cao Y."/>
            <person name="Lipzen A."/>
            <person name="Daum C."/>
            <person name="Hundley H."/>
            <person name="Pangilinan J."/>
            <person name="Johnson J."/>
            <person name="Barry K."/>
            <person name="LaButti K."/>
            <person name="Ng V."/>
            <person name="Ahrendt S."/>
            <person name="Min B."/>
            <person name="Choi I.G."/>
            <person name="Park H."/>
            <person name="Plett J.M."/>
            <person name="Magnuson J."/>
            <person name="Spatafora J.W."/>
            <person name="Nagy L.G."/>
            <person name="Henrissat B."/>
            <person name="Grigoriev I.V."/>
            <person name="Yang Z.L."/>
            <person name="Xu J."/>
            <person name="Martin F.M."/>
        </authorList>
    </citation>
    <scope>NUCLEOTIDE SEQUENCE</scope>
    <source>
        <strain evidence="1">KUC20120723A-06</strain>
    </source>
</reference>